<dbReference type="RefSeq" id="WP_142082912.1">
    <property type="nucleotide sequence ID" value="NZ_VFPT01000001.1"/>
</dbReference>
<evidence type="ECO:0000313" key="6">
    <source>
        <dbReference type="Proteomes" id="UP000320582"/>
    </source>
</evidence>
<evidence type="ECO:0000256" key="1">
    <source>
        <dbReference type="ARBA" id="ARBA00022741"/>
    </source>
</evidence>
<keyword evidence="6" id="KW-1185">Reference proteome</keyword>
<dbReference type="PANTHER" id="PTHR43309:SF5">
    <property type="entry name" value="5-OXOPROLINASE SUBUNIT C"/>
    <property type="match status" value="1"/>
</dbReference>
<dbReference type="EMBL" id="VFPT01000001">
    <property type="protein sequence ID" value="TQM94339.1"/>
    <property type="molecule type" value="Genomic_DNA"/>
</dbReference>
<dbReference type="Gene3D" id="2.40.100.10">
    <property type="entry name" value="Cyclophilin-like"/>
    <property type="match status" value="1"/>
</dbReference>
<dbReference type="AlphaFoldDB" id="A0A543KGY7"/>
<gene>
    <name evidence="5" type="ORF">BD293_3012</name>
</gene>
<name>A0A543KGY7_9RHOB</name>
<comment type="caution">
    <text evidence="5">The sequence shown here is derived from an EMBL/GenBank/DDBJ whole genome shotgun (WGS) entry which is preliminary data.</text>
</comment>
<proteinExistence type="predicted"/>
<feature type="domain" description="Carboxyltransferase" evidence="4">
    <location>
        <begin position="25"/>
        <end position="298"/>
    </location>
</feature>
<keyword evidence="1" id="KW-0547">Nucleotide-binding</keyword>
<evidence type="ECO:0000259" key="4">
    <source>
        <dbReference type="SMART" id="SM00797"/>
    </source>
</evidence>
<dbReference type="Proteomes" id="UP000320582">
    <property type="component" value="Unassembled WGS sequence"/>
</dbReference>
<accession>A0A543KGY7</accession>
<reference evidence="5 6" key="1">
    <citation type="submission" date="2019-06" db="EMBL/GenBank/DDBJ databases">
        <title>Genomic Encyclopedia of Archaeal and Bacterial Type Strains, Phase II (KMG-II): from individual species to whole genera.</title>
        <authorList>
            <person name="Goeker M."/>
        </authorList>
    </citation>
    <scope>NUCLEOTIDE SEQUENCE [LARGE SCALE GENOMIC DNA]</scope>
    <source>
        <strain evidence="5 6">DSM 18423</strain>
    </source>
</reference>
<sequence length="339" mass="35279">MAEIILHRTGPGVTLQDMGRKGYLAQGLSRGGAADILALAEGAALLQQDADLAAIEIAGSFVSLEVTAPARIALTGAPMRALCDGAALAWHASHALPAGAQLELSGSAGGYSYVHFGGGIEGDDMLGSRSAHLAAGIGQMLEGGGKFPIGADRGSRVGMTFAPLPRFDGGVLRLVETPQTHLFGQDVLERFTATPFSKDARGNRMGQRLVSEGAGFETAAGLTILSESIVPGDIQVTGDGAPFVLLSECQTTGGYPRIGTVLPCDLPRLVQARAGAELRFCFIPLDEAVALERAEAKRRAGLRSAAYPMIRDPHDMADLLAYQLISGVTRGDDLERSAS</sequence>
<dbReference type="InterPro" id="IPR003778">
    <property type="entry name" value="CT_A_B"/>
</dbReference>
<dbReference type="InterPro" id="IPR052708">
    <property type="entry name" value="PxpC"/>
</dbReference>
<evidence type="ECO:0000313" key="5">
    <source>
        <dbReference type="EMBL" id="TQM94339.1"/>
    </source>
</evidence>
<evidence type="ECO:0000256" key="2">
    <source>
        <dbReference type="ARBA" id="ARBA00022801"/>
    </source>
</evidence>
<keyword evidence="3" id="KW-0067">ATP-binding</keyword>
<dbReference type="PANTHER" id="PTHR43309">
    <property type="entry name" value="5-OXOPROLINASE SUBUNIT C"/>
    <property type="match status" value="1"/>
</dbReference>
<protein>
    <submittedName>
        <fullName evidence="5">Biotin-dependent carboxylase-like uncharacterized protein</fullName>
    </submittedName>
</protein>
<evidence type="ECO:0000256" key="3">
    <source>
        <dbReference type="ARBA" id="ARBA00022840"/>
    </source>
</evidence>
<organism evidence="5 6">
    <name type="scientific">Roseinatronobacter monicus</name>
    <dbReference type="NCBI Taxonomy" id="393481"/>
    <lineage>
        <taxon>Bacteria</taxon>
        <taxon>Pseudomonadati</taxon>
        <taxon>Pseudomonadota</taxon>
        <taxon>Alphaproteobacteria</taxon>
        <taxon>Rhodobacterales</taxon>
        <taxon>Paracoccaceae</taxon>
        <taxon>Roseinatronobacter</taxon>
    </lineage>
</organism>
<dbReference type="GO" id="GO:0016787">
    <property type="term" value="F:hydrolase activity"/>
    <property type="evidence" value="ECO:0007669"/>
    <property type="project" value="UniProtKB-KW"/>
</dbReference>
<dbReference type="GO" id="GO:0005524">
    <property type="term" value="F:ATP binding"/>
    <property type="evidence" value="ECO:0007669"/>
    <property type="project" value="UniProtKB-KW"/>
</dbReference>
<keyword evidence="2" id="KW-0378">Hydrolase</keyword>
<dbReference type="InterPro" id="IPR029000">
    <property type="entry name" value="Cyclophilin-like_dom_sf"/>
</dbReference>
<dbReference type="OrthoDB" id="9768696at2"/>
<dbReference type="SMART" id="SM00797">
    <property type="entry name" value="AHS2"/>
    <property type="match status" value="1"/>
</dbReference>
<dbReference type="Pfam" id="PF02626">
    <property type="entry name" value="CT_A_B"/>
    <property type="match status" value="1"/>
</dbReference>